<feature type="compositionally biased region" description="Low complexity" evidence="11">
    <location>
        <begin position="113"/>
        <end position="141"/>
    </location>
</feature>
<proteinExistence type="inferred from homology"/>
<dbReference type="Gene3D" id="2.80.10.50">
    <property type="match status" value="1"/>
</dbReference>
<evidence type="ECO:0000313" key="13">
    <source>
        <dbReference type="Proteomes" id="UP000009136"/>
    </source>
</evidence>
<evidence type="ECO:0000256" key="3">
    <source>
        <dbReference type="ARBA" id="ARBA00022525"/>
    </source>
</evidence>
<reference evidence="12" key="3">
    <citation type="submission" date="2025-09" db="UniProtKB">
        <authorList>
            <consortium name="Ensembl"/>
        </authorList>
    </citation>
    <scope>IDENTIFICATION</scope>
    <source>
        <strain evidence="12">Hereford</strain>
    </source>
</reference>
<evidence type="ECO:0000256" key="7">
    <source>
        <dbReference type="ARBA" id="ARBA00023246"/>
    </source>
</evidence>
<dbReference type="InterPro" id="IPR002209">
    <property type="entry name" value="Fibroblast_GF_fam"/>
</dbReference>
<evidence type="ECO:0000256" key="9">
    <source>
        <dbReference type="ARBA" id="ARBA00026062"/>
    </source>
</evidence>
<evidence type="ECO:0000256" key="2">
    <source>
        <dbReference type="ARBA" id="ARBA00007936"/>
    </source>
</evidence>
<dbReference type="PRINTS" id="PR00262">
    <property type="entry name" value="IL1HBGF"/>
</dbReference>
<gene>
    <name evidence="12" type="primary">FGF5</name>
</gene>
<dbReference type="CDD" id="cd23317">
    <property type="entry name" value="beta-trefoil_FGF5"/>
    <property type="match status" value="1"/>
</dbReference>
<comment type="function">
    <text evidence="8">Plays an important role in the regulation of cell proliferation and cell differentiation. Required for normal regulation of the hair growth cycle. Functions as an inhibitor of hair elongation by promoting progression from anagen, the growth phase of the hair follicle, into catagen the apoptosis-induced regression phase.</text>
</comment>
<dbReference type="SUPFAM" id="SSF50353">
    <property type="entry name" value="Cytokine"/>
    <property type="match status" value="1"/>
</dbReference>
<dbReference type="InterPro" id="IPR008996">
    <property type="entry name" value="IL1/FGF"/>
</dbReference>
<evidence type="ECO:0000256" key="4">
    <source>
        <dbReference type="ARBA" id="ARBA00022729"/>
    </source>
</evidence>
<dbReference type="GO" id="GO:0005104">
    <property type="term" value="F:fibroblast growth factor receptor binding"/>
    <property type="evidence" value="ECO:0007669"/>
    <property type="project" value="Ensembl"/>
</dbReference>
<dbReference type="GO" id="GO:0008083">
    <property type="term" value="F:growth factor activity"/>
    <property type="evidence" value="ECO:0007669"/>
    <property type="project" value="UniProtKB-KW"/>
</dbReference>
<name>A0AAA9TXQ3_BOVIN</name>
<dbReference type="FunFam" id="2.80.10.50:FF:000042">
    <property type="entry name" value="Fibroblast growth factor"/>
    <property type="match status" value="1"/>
</dbReference>
<feature type="region of interest" description="Disordered" evidence="11">
    <location>
        <begin position="97"/>
        <end position="158"/>
    </location>
</feature>
<evidence type="ECO:0000256" key="11">
    <source>
        <dbReference type="SAM" id="MobiDB-lite"/>
    </source>
</evidence>
<dbReference type="GO" id="GO:0005576">
    <property type="term" value="C:extracellular region"/>
    <property type="evidence" value="ECO:0007669"/>
    <property type="project" value="UniProtKB-SubCell"/>
</dbReference>
<dbReference type="Proteomes" id="UP000009136">
    <property type="component" value="Chromosome 6"/>
</dbReference>
<feature type="compositionally biased region" description="Polar residues" evidence="11">
    <location>
        <begin position="148"/>
        <end position="158"/>
    </location>
</feature>
<keyword evidence="3" id="KW-0964">Secreted</keyword>
<keyword evidence="6" id="KW-0325">Glycoprotein</keyword>
<dbReference type="PANTHER" id="PTHR11486">
    <property type="entry name" value="FIBROBLAST GROWTH FACTOR"/>
    <property type="match status" value="1"/>
</dbReference>
<dbReference type="GO" id="GO:0051781">
    <property type="term" value="P:positive regulation of cell division"/>
    <property type="evidence" value="ECO:0007669"/>
    <property type="project" value="UniProtKB-KW"/>
</dbReference>
<evidence type="ECO:0000256" key="5">
    <source>
        <dbReference type="ARBA" id="ARBA00023030"/>
    </source>
</evidence>
<dbReference type="GO" id="GO:0008543">
    <property type="term" value="P:fibroblast growth factor receptor signaling pathway"/>
    <property type="evidence" value="ECO:0007669"/>
    <property type="project" value="Ensembl"/>
</dbReference>
<evidence type="ECO:0000256" key="8">
    <source>
        <dbReference type="ARBA" id="ARBA00025188"/>
    </source>
</evidence>
<dbReference type="GeneTree" id="ENSGT00940000158449"/>
<dbReference type="PRINTS" id="PR00263">
    <property type="entry name" value="HBGFFGF"/>
</dbReference>
<comment type="subunit">
    <text evidence="9">Interacts with FGFR1 and FGFR2. Affinity between fibroblast growth factors (FGFs) and their receptors is increased by heparan sulfate glycosaminoglycans that function as coreceptors.</text>
</comment>
<dbReference type="AlphaFoldDB" id="A0AAA9TXQ3"/>
<evidence type="ECO:0000256" key="10">
    <source>
        <dbReference type="RuleBase" id="RU049442"/>
    </source>
</evidence>
<dbReference type="PROSITE" id="PS00247">
    <property type="entry name" value="HBGF_FGF"/>
    <property type="match status" value="1"/>
</dbReference>
<reference evidence="12" key="1">
    <citation type="submission" date="2018-03" db="EMBL/GenBank/DDBJ databases">
        <title>ARS-UCD1.2.</title>
        <authorList>
            <person name="Rosen B.D."/>
            <person name="Bickhart D.M."/>
            <person name="Koren S."/>
            <person name="Schnabel R.D."/>
            <person name="Hall R."/>
            <person name="Zimin A."/>
            <person name="Dreischer C."/>
            <person name="Schultheiss S."/>
            <person name="Schroeder S.G."/>
            <person name="Elsik C.G."/>
            <person name="Couldrey C."/>
            <person name="Liu G.E."/>
            <person name="Van Tassell C.P."/>
            <person name="Phillippy A.M."/>
            <person name="Smith T.P.L."/>
            <person name="Medrano J.F."/>
        </authorList>
    </citation>
    <scope>NUCLEOTIDE SEQUENCE [LARGE SCALE GENOMIC DNA]</scope>
    <source>
        <strain evidence="12">Hereford</strain>
    </source>
</reference>
<keyword evidence="5" id="KW-0339">Growth factor</keyword>
<dbReference type="Pfam" id="PF00167">
    <property type="entry name" value="FGF"/>
    <property type="match status" value="1"/>
</dbReference>
<keyword evidence="13" id="KW-1185">Reference proteome</keyword>
<dbReference type="GO" id="GO:0010001">
    <property type="term" value="P:glial cell differentiation"/>
    <property type="evidence" value="ECO:0007669"/>
    <property type="project" value="Ensembl"/>
</dbReference>
<dbReference type="GO" id="GO:0023019">
    <property type="term" value="P:signal transduction involved in regulation of gene expression"/>
    <property type="evidence" value="ECO:0007669"/>
    <property type="project" value="Ensembl"/>
</dbReference>
<evidence type="ECO:0000256" key="6">
    <source>
        <dbReference type="ARBA" id="ARBA00023180"/>
    </source>
</evidence>
<comment type="similarity">
    <text evidence="2 10">Belongs to the heparin-binding growth factors family.</text>
</comment>
<accession>A0AAA9TXQ3</accession>
<evidence type="ECO:0000256" key="1">
    <source>
        <dbReference type="ARBA" id="ARBA00004613"/>
    </source>
</evidence>
<dbReference type="SMART" id="SM00442">
    <property type="entry name" value="FGF"/>
    <property type="match status" value="1"/>
</dbReference>
<keyword evidence="4" id="KW-0732">Signal</keyword>
<evidence type="ECO:0000313" key="12">
    <source>
        <dbReference type="Ensembl" id="ENSBTAP00000102262.1"/>
    </source>
</evidence>
<protein>
    <recommendedName>
        <fullName evidence="10">Fibroblast growth factor</fullName>
        <shortName evidence="10">FGF</shortName>
    </recommendedName>
</protein>
<feature type="region of interest" description="Disordered" evidence="11">
    <location>
        <begin position="309"/>
        <end position="329"/>
    </location>
</feature>
<keyword evidence="7" id="KW-0497">Mitogen</keyword>
<dbReference type="GO" id="GO:0008284">
    <property type="term" value="P:positive regulation of cell population proliferation"/>
    <property type="evidence" value="ECO:0007669"/>
    <property type="project" value="Ensembl"/>
</dbReference>
<sequence length="342" mass="37283">SFLPRGSWRERGQLDSRSHASVVPRPCLSCRAPSTACVCAHAPERRPGATQKEKPIRRQAAGCLALPRVSQQESSSSPGVNCLSHLILSAWAQGEKRLAPKGQPGPAATERNPGGASSRRSSSSTATSSSSPASSSSAASRGGPGSSLEQSSFQWSPSGRRTGSLYCRVGIGFHLQIYPDGKVNGSHEANMLSILEIFAVSQGIVGIRGVFSNKFLAMSKKGKLHASAKFTDDCKFRERFQENSYNTYASAIHRTEKTGREWYVALNKRGKAKRGCSPRVKPQHVSTHFLPRFKQLEQPELSFTVTVPEKKKPPNPVKPKVPLSAPRRSPNTVKYRLKFRFG</sequence>
<reference evidence="12" key="2">
    <citation type="submission" date="2025-08" db="UniProtKB">
        <authorList>
            <consortium name="Ensembl"/>
        </authorList>
    </citation>
    <scope>IDENTIFICATION</scope>
    <source>
        <strain evidence="12">Hereford</strain>
    </source>
</reference>
<comment type="subcellular location">
    <subcellularLocation>
        <location evidence="1">Secreted</location>
    </subcellularLocation>
</comment>
<dbReference type="Ensembl" id="ENSBTAT00000129309.1">
    <property type="protein sequence ID" value="ENSBTAP00000102262.1"/>
    <property type="gene ID" value="ENSBTAG00000056440.2"/>
</dbReference>
<organism evidence="12 13">
    <name type="scientific">Bos taurus</name>
    <name type="common">Bovine</name>
    <dbReference type="NCBI Taxonomy" id="9913"/>
    <lineage>
        <taxon>Eukaryota</taxon>
        <taxon>Metazoa</taxon>
        <taxon>Chordata</taxon>
        <taxon>Craniata</taxon>
        <taxon>Vertebrata</taxon>
        <taxon>Euteleostomi</taxon>
        <taxon>Mammalia</taxon>
        <taxon>Eutheria</taxon>
        <taxon>Laurasiatheria</taxon>
        <taxon>Artiodactyla</taxon>
        <taxon>Ruminantia</taxon>
        <taxon>Pecora</taxon>
        <taxon>Bovidae</taxon>
        <taxon>Bovinae</taxon>
        <taxon>Bos</taxon>
    </lineage>
</organism>